<dbReference type="AlphaFoldDB" id="A0A1E7FC32"/>
<dbReference type="InParanoid" id="A0A1E7FC32"/>
<keyword evidence="1" id="KW-0812">Transmembrane</keyword>
<dbReference type="KEGG" id="fcy:FRACYDRAFT_261764"/>
<organism evidence="2 3">
    <name type="scientific">Fragilariopsis cylindrus CCMP1102</name>
    <dbReference type="NCBI Taxonomy" id="635003"/>
    <lineage>
        <taxon>Eukaryota</taxon>
        <taxon>Sar</taxon>
        <taxon>Stramenopiles</taxon>
        <taxon>Ochrophyta</taxon>
        <taxon>Bacillariophyta</taxon>
        <taxon>Bacillariophyceae</taxon>
        <taxon>Bacillariophycidae</taxon>
        <taxon>Bacillariales</taxon>
        <taxon>Bacillariaceae</taxon>
        <taxon>Fragilariopsis</taxon>
    </lineage>
</organism>
<keyword evidence="1" id="KW-1133">Transmembrane helix</keyword>
<reference evidence="2 3" key="1">
    <citation type="submission" date="2016-09" db="EMBL/GenBank/DDBJ databases">
        <title>Extensive genetic diversity and differential bi-allelic expression allows diatom success in the polar Southern Ocean.</title>
        <authorList>
            <consortium name="DOE Joint Genome Institute"/>
            <person name="Mock T."/>
            <person name="Otillar R.P."/>
            <person name="Strauss J."/>
            <person name="Dupont C."/>
            <person name="Frickenhaus S."/>
            <person name="Maumus F."/>
            <person name="Mcmullan M."/>
            <person name="Sanges R."/>
            <person name="Schmutz J."/>
            <person name="Toseland A."/>
            <person name="Valas R."/>
            <person name="Veluchamy A."/>
            <person name="Ward B.J."/>
            <person name="Allen A."/>
            <person name="Barry K."/>
            <person name="Falciatore A."/>
            <person name="Ferrante M."/>
            <person name="Fortunato A.E."/>
            <person name="Gloeckner G."/>
            <person name="Gruber A."/>
            <person name="Hipkin R."/>
            <person name="Janech M."/>
            <person name="Kroth P."/>
            <person name="Leese F."/>
            <person name="Lindquist E."/>
            <person name="Lyon B.R."/>
            <person name="Martin J."/>
            <person name="Mayer C."/>
            <person name="Parker M."/>
            <person name="Quesneville H."/>
            <person name="Raymond J."/>
            <person name="Uhlig C."/>
            <person name="Valentin K.U."/>
            <person name="Worden A.Z."/>
            <person name="Armbrust E.V."/>
            <person name="Bowler C."/>
            <person name="Green B."/>
            <person name="Moulton V."/>
            <person name="Van Oosterhout C."/>
            <person name="Grigoriev I."/>
        </authorList>
    </citation>
    <scope>NUCLEOTIDE SEQUENCE [LARGE SCALE GENOMIC DNA]</scope>
    <source>
        <strain evidence="2 3">CCMP1102</strain>
    </source>
</reference>
<feature type="transmembrane region" description="Helical" evidence="1">
    <location>
        <begin position="90"/>
        <end position="114"/>
    </location>
</feature>
<dbReference type="Proteomes" id="UP000095751">
    <property type="component" value="Unassembled WGS sequence"/>
</dbReference>
<accession>A0A1E7FC32</accession>
<keyword evidence="1" id="KW-0472">Membrane</keyword>
<feature type="transmembrane region" description="Helical" evidence="1">
    <location>
        <begin position="53"/>
        <end position="70"/>
    </location>
</feature>
<evidence type="ECO:0000313" key="3">
    <source>
        <dbReference type="Proteomes" id="UP000095751"/>
    </source>
</evidence>
<protein>
    <submittedName>
        <fullName evidence="2">Uncharacterized protein</fullName>
    </submittedName>
</protein>
<keyword evidence="3" id="KW-1185">Reference proteome</keyword>
<evidence type="ECO:0000313" key="2">
    <source>
        <dbReference type="EMBL" id="OEU15615.1"/>
    </source>
</evidence>
<evidence type="ECO:0000256" key="1">
    <source>
        <dbReference type="SAM" id="Phobius"/>
    </source>
</evidence>
<feature type="transmembrane region" description="Helical" evidence="1">
    <location>
        <begin position="346"/>
        <end position="369"/>
    </location>
</feature>
<dbReference type="EMBL" id="KV784359">
    <property type="protein sequence ID" value="OEU15615.1"/>
    <property type="molecule type" value="Genomic_DNA"/>
</dbReference>
<proteinExistence type="predicted"/>
<feature type="transmembrane region" description="Helical" evidence="1">
    <location>
        <begin position="389"/>
        <end position="406"/>
    </location>
</feature>
<feature type="transmembrane region" description="Helical" evidence="1">
    <location>
        <begin position="434"/>
        <end position="455"/>
    </location>
</feature>
<name>A0A1E7FC32_9STRA</name>
<sequence>MNEPEDIEKQNPPDLDAQETVDSTTLVNTNTTSYDFVDYTPPEKVKILPPAKYKLCFLITVLVLLAIWLADEANVVEFLMFGGWLSPQAALFVFLCITVFVLTYGALDLMVAVFKFRRSNKNGPPKVLGIGAWLKAPRHTWMYRYQQNLLVEILAVFIRILEDGFRMFDAPPCPRNATAKTIPTKCKNPCAKGKTEGCRQEVLKIEHRIDPDKIQDYNKWEDRMGKLISESATGLVSVERRSYTSEDGNEIEIIGLETETTASKDISAEIGGLLRVIKLTFQDIDCLNEWMVLPRRRLLMNDLQRFLVVPDVIQICLNRELPDAFTDLMIRQGESVPNLPPLKWKVWWLITVALYISINWVSSFMAHYYEFWGLNGANIRIQDLVNTPIVVIVNTYILLPLLLFVFDHWTKRTEAEAKVKTEPWRTLYNGFQSIWWKTLLTFAYYGGMAIAWIVMANK</sequence>
<gene>
    <name evidence="2" type="ORF">FRACYDRAFT_261764</name>
</gene>
<dbReference type="OrthoDB" id="44401at2759"/>